<dbReference type="Gene3D" id="1.50.40.10">
    <property type="entry name" value="Mitochondrial carrier domain"/>
    <property type="match status" value="1"/>
</dbReference>
<protein>
    <submittedName>
        <fullName evidence="14">ADP/ATP translocase</fullName>
    </submittedName>
</protein>
<feature type="repeat" description="Solcar" evidence="10">
    <location>
        <begin position="110"/>
        <end position="194"/>
    </location>
</feature>
<dbReference type="PANTHER" id="PTHR46131:SF1">
    <property type="entry name" value="SD08549P"/>
    <property type="match status" value="1"/>
</dbReference>
<keyword evidence="4 10" id="KW-0812">Transmembrane</keyword>
<dbReference type="STRING" id="131310.A0A0N4ZTL7"/>
<evidence type="ECO:0000256" key="7">
    <source>
        <dbReference type="ARBA" id="ARBA00022989"/>
    </source>
</evidence>
<keyword evidence="7 12" id="KW-1133">Transmembrane helix</keyword>
<dbReference type="WBParaSite" id="PTRK_0001184400.1">
    <property type="protein sequence ID" value="PTRK_0001184400.1"/>
    <property type="gene ID" value="PTRK_0001184400"/>
</dbReference>
<comment type="similarity">
    <text evidence="2 11">Belongs to the mitochondrial carrier (TC 2.A.29) family.</text>
</comment>
<dbReference type="GO" id="GO:0005743">
    <property type="term" value="C:mitochondrial inner membrane"/>
    <property type="evidence" value="ECO:0007669"/>
    <property type="project" value="UniProtKB-SubCell"/>
</dbReference>
<reference evidence="14" key="1">
    <citation type="submission" date="2017-02" db="UniProtKB">
        <authorList>
            <consortium name="WormBaseParasite"/>
        </authorList>
    </citation>
    <scope>IDENTIFICATION</scope>
</reference>
<keyword evidence="6" id="KW-0999">Mitochondrion inner membrane</keyword>
<evidence type="ECO:0000313" key="13">
    <source>
        <dbReference type="Proteomes" id="UP000038045"/>
    </source>
</evidence>
<keyword evidence="5" id="KW-0677">Repeat</keyword>
<evidence type="ECO:0000256" key="10">
    <source>
        <dbReference type="PROSITE-ProRule" id="PRU00282"/>
    </source>
</evidence>
<accession>A0A0N4ZTL7</accession>
<dbReference type="PROSITE" id="PS50920">
    <property type="entry name" value="SOLCAR"/>
    <property type="match status" value="3"/>
</dbReference>
<comment type="subcellular location">
    <subcellularLocation>
        <location evidence="1">Mitochondrion inner membrane</location>
        <topology evidence="1">Multi-pass membrane protein</topology>
    </subcellularLocation>
</comment>
<dbReference type="Pfam" id="PF00153">
    <property type="entry name" value="Mito_carr"/>
    <property type="match status" value="3"/>
</dbReference>
<evidence type="ECO:0000313" key="14">
    <source>
        <dbReference type="WBParaSite" id="PTRK_0001184400.1"/>
    </source>
</evidence>
<proteinExistence type="inferred from homology"/>
<evidence type="ECO:0000256" key="12">
    <source>
        <dbReference type="SAM" id="Phobius"/>
    </source>
</evidence>
<dbReference type="InterPro" id="IPR052465">
    <property type="entry name" value="Mito_NAD+_Carrier"/>
</dbReference>
<dbReference type="InterPro" id="IPR023395">
    <property type="entry name" value="MCP_dom_sf"/>
</dbReference>
<evidence type="ECO:0000256" key="2">
    <source>
        <dbReference type="ARBA" id="ARBA00006375"/>
    </source>
</evidence>
<dbReference type="PANTHER" id="PTHR46131">
    <property type="entry name" value="SD08549P"/>
    <property type="match status" value="1"/>
</dbReference>
<dbReference type="AlphaFoldDB" id="A0A0N4ZTL7"/>
<keyword evidence="9 10" id="KW-0472">Membrane</keyword>
<name>A0A0N4ZTL7_PARTI</name>
<dbReference type="GO" id="GO:0051724">
    <property type="term" value="F:NAD transmembrane transporter activity"/>
    <property type="evidence" value="ECO:0007669"/>
    <property type="project" value="TreeGrafter"/>
</dbReference>
<evidence type="ECO:0000256" key="6">
    <source>
        <dbReference type="ARBA" id="ARBA00022792"/>
    </source>
</evidence>
<evidence type="ECO:0000256" key="5">
    <source>
        <dbReference type="ARBA" id="ARBA00022737"/>
    </source>
</evidence>
<evidence type="ECO:0000256" key="1">
    <source>
        <dbReference type="ARBA" id="ARBA00004448"/>
    </source>
</evidence>
<evidence type="ECO:0000256" key="11">
    <source>
        <dbReference type="RuleBase" id="RU000488"/>
    </source>
</evidence>
<evidence type="ECO:0000256" key="4">
    <source>
        <dbReference type="ARBA" id="ARBA00022692"/>
    </source>
</evidence>
<feature type="repeat" description="Solcar" evidence="10">
    <location>
        <begin position="17"/>
        <end position="97"/>
    </location>
</feature>
<keyword evidence="13" id="KW-1185">Reference proteome</keyword>
<evidence type="ECO:0000256" key="9">
    <source>
        <dbReference type="ARBA" id="ARBA00023136"/>
    </source>
</evidence>
<feature type="repeat" description="Solcar" evidence="10">
    <location>
        <begin position="207"/>
        <end position="294"/>
    </location>
</feature>
<evidence type="ECO:0000256" key="8">
    <source>
        <dbReference type="ARBA" id="ARBA00023128"/>
    </source>
</evidence>
<keyword evidence="8" id="KW-0496">Mitochondrion</keyword>
<dbReference type="InterPro" id="IPR018108">
    <property type="entry name" value="MCP_transmembrane"/>
</dbReference>
<sequence length="296" mass="33861">MKGRINEDQTKTTYFEHFKNKDFFYGCGSGLIETIILYPANKAVFRQALHGVRSLDAFFQLKNEGISLLYRGLLPPLIMRTSTRSLMFGTNDAYKNLLGCDYITGNADNTLTFCHATAAFLAGTTEALLCPLERIQVLLQHSEYHGRFKNTKEAFKELWAYGPKEYYRGLSVIIFRNGLSNALFFTLRKPLKNCLINENDMHTHPFFNSFADFISGGFLGATISTLFFPMNVIKTRMQSVVGIDYINGLQTLKLVWVERDRSLQKIYRGVHLNFAKSLFAWGLTNSIYEILRNAFE</sequence>
<dbReference type="Proteomes" id="UP000038045">
    <property type="component" value="Unplaced"/>
</dbReference>
<dbReference type="SUPFAM" id="SSF103506">
    <property type="entry name" value="Mitochondrial carrier"/>
    <property type="match status" value="1"/>
</dbReference>
<evidence type="ECO:0000256" key="3">
    <source>
        <dbReference type="ARBA" id="ARBA00022448"/>
    </source>
</evidence>
<feature type="transmembrane region" description="Helical" evidence="12">
    <location>
        <begin position="206"/>
        <end position="228"/>
    </location>
</feature>
<keyword evidence="3 11" id="KW-0813">Transport</keyword>
<organism evidence="13 14">
    <name type="scientific">Parastrongyloides trichosuri</name>
    <name type="common">Possum-specific nematode worm</name>
    <dbReference type="NCBI Taxonomy" id="131310"/>
    <lineage>
        <taxon>Eukaryota</taxon>
        <taxon>Metazoa</taxon>
        <taxon>Ecdysozoa</taxon>
        <taxon>Nematoda</taxon>
        <taxon>Chromadorea</taxon>
        <taxon>Rhabditida</taxon>
        <taxon>Tylenchina</taxon>
        <taxon>Panagrolaimomorpha</taxon>
        <taxon>Strongyloidoidea</taxon>
        <taxon>Strongyloididae</taxon>
        <taxon>Parastrongyloides</taxon>
    </lineage>
</organism>